<gene>
    <name evidence="3" type="ORF">UU12_C0024G0009</name>
</gene>
<name>A0A0G0SZR8_9BACT</name>
<proteinExistence type="inferred from homology"/>
<dbReference type="PANTHER" id="PTHR34477:SF1">
    <property type="entry name" value="UPF0213 PROTEIN YHBQ"/>
    <property type="match status" value="1"/>
</dbReference>
<dbReference type="InterPro" id="IPR000305">
    <property type="entry name" value="GIY-YIG_endonuc"/>
</dbReference>
<feature type="domain" description="GIY-YIG" evidence="2">
    <location>
        <begin position="43"/>
        <end position="119"/>
    </location>
</feature>
<protein>
    <recommendedName>
        <fullName evidence="2">GIY-YIG domain-containing protein</fullName>
    </recommendedName>
</protein>
<evidence type="ECO:0000313" key="3">
    <source>
        <dbReference type="EMBL" id="KKR70303.1"/>
    </source>
</evidence>
<organism evidence="3 4">
    <name type="scientific">Candidatus Woesebacteria bacterium GW2011_GWA2_40_7b</name>
    <dbReference type="NCBI Taxonomy" id="1618563"/>
    <lineage>
        <taxon>Bacteria</taxon>
        <taxon>Candidatus Woeseibacteriota</taxon>
    </lineage>
</organism>
<dbReference type="AlphaFoldDB" id="A0A0G0SZR8"/>
<dbReference type="InterPro" id="IPR050190">
    <property type="entry name" value="UPF0213_domain"/>
</dbReference>
<reference evidence="3 4" key="1">
    <citation type="journal article" date="2015" name="Nature">
        <title>rRNA introns, odd ribosomes, and small enigmatic genomes across a large radiation of phyla.</title>
        <authorList>
            <person name="Brown C.T."/>
            <person name="Hug L.A."/>
            <person name="Thomas B.C."/>
            <person name="Sharon I."/>
            <person name="Castelle C.J."/>
            <person name="Singh A."/>
            <person name="Wilkins M.J."/>
            <person name="Williams K.H."/>
            <person name="Banfield J.F."/>
        </authorList>
    </citation>
    <scope>NUCLEOTIDE SEQUENCE [LARGE SCALE GENOMIC DNA]</scope>
</reference>
<dbReference type="PROSITE" id="PS50164">
    <property type="entry name" value="GIY_YIG"/>
    <property type="match status" value="1"/>
</dbReference>
<dbReference type="InterPro" id="IPR035901">
    <property type="entry name" value="GIY-YIG_endonuc_sf"/>
</dbReference>
<dbReference type="Pfam" id="PF01541">
    <property type="entry name" value="GIY-YIG"/>
    <property type="match status" value="1"/>
</dbReference>
<dbReference type="SUPFAM" id="SSF82771">
    <property type="entry name" value="GIY-YIG endonuclease"/>
    <property type="match status" value="1"/>
</dbReference>
<sequence>MAEWSIAFDCKSNARKGYVGSNPAPSTVLNAEVGAPLIRQQVFMYYVYVLYSEKDKHLYIGSTPDLKKRILKHNTGRVRSTKNRRPLKLIYYEAYILRRDTLRREKYLKSGGGRKELAKQLEKYFEKIGYEFSK</sequence>
<dbReference type="Proteomes" id="UP000034562">
    <property type="component" value="Unassembled WGS sequence"/>
</dbReference>
<dbReference type="PANTHER" id="PTHR34477">
    <property type="entry name" value="UPF0213 PROTEIN YHBQ"/>
    <property type="match status" value="1"/>
</dbReference>
<dbReference type="Gene3D" id="3.40.1440.10">
    <property type="entry name" value="GIY-YIG endonuclease"/>
    <property type="match status" value="1"/>
</dbReference>
<evidence type="ECO:0000256" key="1">
    <source>
        <dbReference type="ARBA" id="ARBA00007435"/>
    </source>
</evidence>
<dbReference type="STRING" id="1618563.UU12_C0024G0009"/>
<dbReference type="EMBL" id="LBZK01000024">
    <property type="protein sequence ID" value="KKR70303.1"/>
    <property type="molecule type" value="Genomic_DNA"/>
</dbReference>
<accession>A0A0G0SZR8</accession>
<comment type="caution">
    <text evidence="3">The sequence shown here is derived from an EMBL/GenBank/DDBJ whole genome shotgun (WGS) entry which is preliminary data.</text>
</comment>
<evidence type="ECO:0000259" key="2">
    <source>
        <dbReference type="PROSITE" id="PS50164"/>
    </source>
</evidence>
<comment type="similarity">
    <text evidence="1">Belongs to the UPF0213 family.</text>
</comment>
<dbReference type="CDD" id="cd10449">
    <property type="entry name" value="GIY-YIG_SLX1_like"/>
    <property type="match status" value="1"/>
</dbReference>
<evidence type="ECO:0000313" key="4">
    <source>
        <dbReference type="Proteomes" id="UP000034562"/>
    </source>
</evidence>